<gene>
    <name evidence="4" type="ORF">CWI69_00230</name>
</gene>
<keyword evidence="5" id="KW-1185">Reference proteome</keyword>
<dbReference type="Pfam" id="PF10996">
    <property type="entry name" value="Beta-Casp"/>
    <property type="match status" value="1"/>
</dbReference>
<dbReference type="Gene3D" id="3.40.50.10890">
    <property type="match status" value="1"/>
</dbReference>
<name>A0A432XYR6_9GAMM</name>
<dbReference type="AlphaFoldDB" id="A0A432XYR6"/>
<dbReference type="Pfam" id="PF00753">
    <property type="entry name" value="Lactamase_B"/>
    <property type="match status" value="1"/>
</dbReference>
<evidence type="ECO:0000259" key="2">
    <source>
        <dbReference type="SMART" id="SM00849"/>
    </source>
</evidence>
<dbReference type="PANTHER" id="PTHR11203:SF37">
    <property type="entry name" value="INTEGRATOR COMPLEX SUBUNIT 11"/>
    <property type="match status" value="1"/>
</dbReference>
<evidence type="ECO:0000256" key="1">
    <source>
        <dbReference type="ARBA" id="ARBA00022801"/>
    </source>
</evidence>
<dbReference type="CDD" id="cd16295">
    <property type="entry name" value="TTHA0252-CPSF-like_MBL-fold"/>
    <property type="match status" value="1"/>
</dbReference>
<evidence type="ECO:0000313" key="5">
    <source>
        <dbReference type="Proteomes" id="UP000287198"/>
    </source>
</evidence>
<evidence type="ECO:0000313" key="4">
    <source>
        <dbReference type="EMBL" id="RUO53905.1"/>
    </source>
</evidence>
<dbReference type="InterPro" id="IPR050698">
    <property type="entry name" value="MBL"/>
</dbReference>
<dbReference type="RefSeq" id="WP_126760845.1">
    <property type="nucleotide sequence ID" value="NZ_JBHLTZ010000004.1"/>
</dbReference>
<dbReference type="PANTHER" id="PTHR11203">
    <property type="entry name" value="CLEAVAGE AND POLYADENYLATION SPECIFICITY FACTOR FAMILY MEMBER"/>
    <property type="match status" value="1"/>
</dbReference>
<proteinExistence type="predicted"/>
<dbReference type="SUPFAM" id="SSF56281">
    <property type="entry name" value="Metallo-hydrolase/oxidoreductase"/>
    <property type="match status" value="1"/>
</dbReference>
<dbReference type="GO" id="GO:0016787">
    <property type="term" value="F:hydrolase activity"/>
    <property type="evidence" value="ECO:0007669"/>
    <property type="project" value="UniProtKB-KW"/>
</dbReference>
<reference evidence="5" key="1">
    <citation type="journal article" date="2018" name="Front. Microbiol.">
        <title>Genome-Based Analysis Reveals the Taxonomy and Diversity of the Family Idiomarinaceae.</title>
        <authorList>
            <person name="Liu Y."/>
            <person name="Lai Q."/>
            <person name="Shao Z."/>
        </authorList>
    </citation>
    <scope>NUCLEOTIDE SEQUENCE [LARGE SCALE GENOMIC DNA]</scope>
    <source>
        <strain evidence="5">BH195</strain>
    </source>
</reference>
<dbReference type="SMART" id="SM00849">
    <property type="entry name" value="Lactamase_B"/>
    <property type="match status" value="1"/>
</dbReference>
<dbReference type="PROSITE" id="PS51257">
    <property type="entry name" value="PROKAR_LIPOPROTEIN"/>
    <property type="match status" value="1"/>
</dbReference>
<sequence>MTTPPKVKHHGAFAGVTGSCHELFLGESCSVLIDCGLFQGAETSGGGAGPSSPEIEFPLDAVQALVITHTHIDHVGRVPYLLMAGFTGPIYCTTATAHLLPLVIDDALKIGLTRDPALIAAVLNRLRRMLVPVDYDDWCWLAAGAVGSADAAGAAGSADAAGAAGSADAASAVRLRFRQAGHILGSAYVEFEWVKNFSASSLSTATPDPLTCEALFDLPEGYRVVFSGDLGCRNTPLLPDPQPLERADLLFLESTYGNRLHESRVDRSSRLRAVIERCVSDGGAVLIPAFSIGRTQELLYEIEGIIASNEGIWPKITVILDSPMAAEFTALYQQLTNLWDQEALALQAKGRNPLDFSRLHTVESHADHEHIVNFLKSSGEPCIVIAASGMCAGGRMVNYLKALLPDPRTDVIFVGYQAAGTPGRAIQHYGPGGGYVDLDGERIIIRAGIHTLGGYSAHADQAELIDFVRSASPPVGEIRLIHGDDDARRTLAALLAEGAAPSP</sequence>
<organism evidence="4 5">
    <name type="scientific">Pseudidiomarina halophila</name>
    <dbReference type="NCBI Taxonomy" id="1449799"/>
    <lineage>
        <taxon>Bacteria</taxon>
        <taxon>Pseudomonadati</taxon>
        <taxon>Pseudomonadota</taxon>
        <taxon>Gammaproteobacteria</taxon>
        <taxon>Alteromonadales</taxon>
        <taxon>Idiomarinaceae</taxon>
        <taxon>Pseudidiomarina</taxon>
    </lineage>
</organism>
<evidence type="ECO:0000259" key="3">
    <source>
        <dbReference type="SMART" id="SM01027"/>
    </source>
</evidence>
<dbReference type="InterPro" id="IPR001279">
    <property type="entry name" value="Metallo-B-lactamas"/>
</dbReference>
<dbReference type="EMBL" id="PIPW01000001">
    <property type="protein sequence ID" value="RUO53905.1"/>
    <property type="molecule type" value="Genomic_DNA"/>
</dbReference>
<dbReference type="Gene3D" id="3.60.15.10">
    <property type="entry name" value="Ribonuclease Z/Hydroxyacylglutathione hydrolase-like"/>
    <property type="match status" value="1"/>
</dbReference>
<dbReference type="Proteomes" id="UP000287198">
    <property type="component" value="Unassembled WGS sequence"/>
</dbReference>
<comment type="caution">
    <text evidence="4">The sequence shown here is derived from an EMBL/GenBank/DDBJ whole genome shotgun (WGS) entry which is preliminary data.</text>
</comment>
<dbReference type="Pfam" id="PF07521">
    <property type="entry name" value="RMMBL"/>
    <property type="match status" value="1"/>
</dbReference>
<dbReference type="GO" id="GO:0004521">
    <property type="term" value="F:RNA endonuclease activity"/>
    <property type="evidence" value="ECO:0007669"/>
    <property type="project" value="TreeGrafter"/>
</dbReference>
<feature type="domain" description="Beta-Casp" evidence="3">
    <location>
        <begin position="295"/>
        <end position="426"/>
    </location>
</feature>
<dbReference type="InterPro" id="IPR022712">
    <property type="entry name" value="Beta_Casp"/>
</dbReference>
<dbReference type="InterPro" id="IPR011108">
    <property type="entry name" value="RMMBL"/>
</dbReference>
<dbReference type="SMART" id="SM01027">
    <property type="entry name" value="Beta-Casp"/>
    <property type="match status" value="1"/>
</dbReference>
<accession>A0A432XYR6</accession>
<protein>
    <submittedName>
        <fullName evidence="4">MBL fold hydrolase</fullName>
    </submittedName>
</protein>
<dbReference type="OrthoDB" id="9803916at2"/>
<feature type="domain" description="Metallo-beta-lactamase" evidence="2">
    <location>
        <begin position="17"/>
        <end position="283"/>
    </location>
</feature>
<keyword evidence="1 4" id="KW-0378">Hydrolase</keyword>
<dbReference type="InterPro" id="IPR036866">
    <property type="entry name" value="RibonucZ/Hydroxyglut_hydro"/>
</dbReference>